<comment type="caution">
    <text evidence="1">The sequence shown here is derived from an EMBL/GenBank/DDBJ whole genome shotgun (WGS) entry which is preliminary data.</text>
</comment>
<dbReference type="STRING" id="1841610.A6X21_04030"/>
<dbReference type="EMBL" id="LYDR01000039">
    <property type="protein sequence ID" value="ODA34833.1"/>
    <property type="molecule type" value="Genomic_DNA"/>
</dbReference>
<protein>
    <submittedName>
        <fullName evidence="1">Uncharacterized protein</fullName>
    </submittedName>
</protein>
<keyword evidence="2" id="KW-1185">Reference proteome</keyword>
<evidence type="ECO:0000313" key="2">
    <source>
        <dbReference type="Proteomes" id="UP000094828"/>
    </source>
</evidence>
<name>A0A1C3ENK0_9PLAN</name>
<sequence>MFQFLGAIFDSCEIFLCRNQTALKVKWIAVRSMALCNAMLFVNRQSRQSGLFGIVVGELPNFYLVF</sequence>
<accession>A0A1C3ENK0</accession>
<organism evidence="1 2">
    <name type="scientific">Planctopirus hydrillae</name>
    <dbReference type="NCBI Taxonomy" id="1841610"/>
    <lineage>
        <taxon>Bacteria</taxon>
        <taxon>Pseudomonadati</taxon>
        <taxon>Planctomycetota</taxon>
        <taxon>Planctomycetia</taxon>
        <taxon>Planctomycetales</taxon>
        <taxon>Planctomycetaceae</taxon>
        <taxon>Planctopirus</taxon>
    </lineage>
</organism>
<proteinExistence type="predicted"/>
<dbReference type="Proteomes" id="UP000094828">
    <property type="component" value="Unassembled WGS sequence"/>
</dbReference>
<reference evidence="1 2" key="1">
    <citation type="submission" date="2016-05" db="EMBL/GenBank/DDBJ databases">
        <title>Genomic and physiological characterization of Planctopirus sp. isolated from fresh water lake.</title>
        <authorList>
            <person name="Subhash Y."/>
            <person name="Ramana C."/>
        </authorList>
    </citation>
    <scope>NUCLEOTIDE SEQUENCE [LARGE SCALE GENOMIC DNA]</scope>
    <source>
        <strain evidence="1 2">JC280</strain>
    </source>
</reference>
<gene>
    <name evidence="1" type="ORF">A6X21_04030</name>
</gene>
<evidence type="ECO:0000313" key="1">
    <source>
        <dbReference type="EMBL" id="ODA34833.1"/>
    </source>
</evidence>
<dbReference type="AlphaFoldDB" id="A0A1C3ENK0"/>